<evidence type="ECO:0000313" key="3">
    <source>
        <dbReference type="Proteomes" id="UP001372338"/>
    </source>
</evidence>
<evidence type="ECO:0000313" key="2">
    <source>
        <dbReference type="EMBL" id="KAK7243148.1"/>
    </source>
</evidence>
<feature type="compositionally biased region" description="Polar residues" evidence="1">
    <location>
        <begin position="71"/>
        <end position="86"/>
    </location>
</feature>
<feature type="compositionally biased region" description="Basic and acidic residues" evidence="1">
    <location>
        <begin position="88"/>
        <end position="129"/>
    </location>
</feature>
<name>A0AAN9DYB2_CROPI</name>
<dbReference type="Proteomes" id="UP001372338">
    <property type="component" value="Unassembled WGS sequence"/>
</dbReference>
<reference evidence="2 3" key="1">
    <citation type="submission" date="2024-01" db="EMBL/GenBank/DDBJ databases">
        <title>The genomes of 5 underutilized Papilionoideae crops provide insights into root nodulation and disease resistanc.</title>
        <authorList>
            <person name="Yuan L."/>
        </authorList>
    </citation>
    <scope>NUCLEOTIDE SEQUENCE [LARGE SCALE GENOMIC DNA]</scope>
    <source>
        <strain evidence="2">ZHUSHIDOU_FW_LH</strain>
        <tissue evidence="2">Leaf</tissue>
    </source>
</reference>
<protein>
    <submittedName>
        <fullName evidence="2">Uncharacterized protein</fullName>
    </submittedName>
</protein>
<organism evidence="2 3">
    <name type="scientific">Crotalaria pallida</name>
    <name type="common">Smooth rattlebox</name>
    <name type="synonym">Crotalaria striata</name>
    <dbReference type="NCBI Taxonomy" id="3830"/>
    <lineage>
        <taxon>Eukaryota</taxon>
        <taxon>Viridiplantae</taxon>
        <taxon>Streptophyta</taxon>
        <taxon>Embryophyta</taxon>
        <taxon>Tracheophyta</taxon>
        <taxon>Spermatophyta</taxon>
        <taxon>Magnoliopsida</taxon>
        <taxon>eudicotyledons</taxon>
        <taxon>Gunneridae</taxon>
        <taxon>Pentapetalae</taxon>
        <taxon>rosids</taxon>
        <taxon>fabids</taxon>
        <taxon>Fabales</taxon>
        <taxon>Fabaceae</taxon>
        <taxon>Papilionoideae</taxon>
        <taxon>50 kb inversion clade</taxon>
        <taxon>genistoids sensu lato</taxon>
        <taxon>core genistoids</taxon>
        <taxon>Crotalarieae</taxon>
        <taxon>Crotalaria</taxon>
    </lineage>
</organism>
<gene>
    <name evidence="2" type="ORF">RIF29_37935</name>
</gene>
<dbReference type="AlphaFoldDB" id="A0AAN9DYB2"/>
<proteinExistence type="predicted"/>
<keyword evidence="3" id="KW-1185">Reference proteome</keyword>
<comment type="caution">
    <text evidence="2">The sequence shown here is derived from an EMBL/GenBank/DDBJ whole genome shotgun (WGS) entry which is preliminary data.</text>
</comment>
<accession>A0AAN9DYB2</accession>
<feature type="compositionally biased region" description="Basic and acidic residues" evidence="1">
    <location>
        <begin position="50"/>
        <end position="59"/>
    </location>
</feature>
<sequence>MFQNLRDRDLNQHLEFCSDDSKGRKLKSSLRYATTFRIWSSKIVEPAKVGGEKKDEAKKLAPQIHKGPARTTRNSDNAKATSSGISHNDAHQNNKEIWVEFRAKSKQKENSKQKDSPLQKENNERKDVS</sequence>
<dbReference type="EMBL" id="JAYWIO010000008">
    <property type="protein sequence ID" value="KAK7243148.1"/>
    <property type="molecule type" value="Genomic_DNA"/>
</dbReference>
<evidence type="ECO:0000256" key="1">
    <source>
        <dbReference type="SAM" id="MobiDB-lite"/>
    </source>
</evidence>
<feature type="region of interest" description="Disordered" evidence="1">
    <location>
        <begin position="47"/>
        <end position="129"/>
    </location>
</feature>